<evidence type="ECO:0000313" key="1">
    <source>
        <dbReference type="EMBL" id="KAH7918323.1"/>
    </source>
</evidence>
<proteinExistence type="predicted"/>
<accession>A0ACB8AZM9</accession>
<dbReference type="Proteomes" id="UP000790709">
    <property type="component" value="Unassembled WGS sequence"/>
</dbReference>
<reference evidence="1" key="1">
    <citation type="journal article" date="2021" name="New Phytol.">
        <title>Evolutionary innovations through gain and loss of genes in the ectomycorrhizal Boletales.</title>
        <authorList>
            <person name="Wu G."/>
            <person name="Miyauchi S."/>
            <person name="Morin E."/>
            <person name="Kuo A."/>
            <person name="Drula E."/>
            <person name="Varga T."/>
            <person name="Kohler A."/>
            <person name="Feng B."/>
            <person name="Cao Y."/>
            <person name="Lipzen A."/>
            <person name="Daum C."/>
            <person name="Hundley H."/>
            <person name="Pangilinan J."/>
            <person name="Johnson J."/>
            <person name="Barry K."/>
            <person name="LaButti K."/>
            <person name="Ng V."/>
            <person name="Ahrendt S."/>
            <person name="Min B."/>
            <person name="Choi I.G."/>
            <person name="Park H."/>
            <person name="Plett J.M."/>
            <person name="Magnuson J."/>
            <person name="Spatafora J.W."/>
            <person name="Nagy L.G."/>
            <person name="Henrissat B."/>
            <person name="Grigoriev I.V."/>
            <person name="Yang Z.L."/>
            <person name="Xu J."/>
            <person name="Martin F.M."/>
        </authorList>
    </citation>
    <scope>NUCLEOTIDE SEQUENCE</scope>
    <source>
        <strain evidence="1">KUC20120723A-06</strain>
    </source>
</reference>
<dbReference type="EMBL" id="MU266806">
    <property type="protein sequence ID" value="KAH7918323.1"/>
    <property type="molecule type" value="Genomic_DNA"/>
</dbReference>
<comment type="caution">
    <text evidence="1">The sequence shown here is derived from an EMBL/GenBank/DDBJ whole genome shotgun (WGS) entry which is preliminary data.</text>
</comment>
<organism evidence="1 2">
    <name type="scientific">Leucogyrophana mollusca</name>
    <dbReference type="NCBI Taxonomy" id="85980"/>
    <lineage>
        <taxon>Eukaryota</taxon>
        <taxon>Fungi</taxon>
        <taxon>Dikarya</taxon>
        <taxon>Basidiomycota</taxon>
        <taxon>Agaricomycotina</taxon>
        <taxon>Agaricomycetes</taxon>
        <taxon>Agaricomycetidae</taxon>
        <taxon>Boletales</taxon>
        <taxon>Boletales incertae sedis</taxon>
        <taxon>Leucogyrophana</taxon>
    </lineage>
</organism>
<name>A0ACB8AZM9_9AGAM</name>
<protein>
    <submittedName>
        <fullName evidence="1">Uncharacterized protein</fullName>
    </submittedName>
</protein>
<evidence type="ECO:0000313" key="2">
    <source>
        <dbReference type="Proteomes" id="UP000790709"/>
    </source>
</evidence>
<keyword evidence="2" id="KW-1185">Reference proteome</keyword>
<sequence>MRTVDITSDSEGAGSDDDVEESDDGNSSPVTIDSDCSENSYSPRTGKFITSGDYSEDNDEEWEDNTHSHVKDSDDKATSEADVNFSRVDPKCLTYRSSSKNSYVAFTNATWKTALCISVILVNSSFVGRPNNNSAGGPRKEIRGFFHSQEFERFAGMLGAVFHGQEFWVDAQNMCMRFYTLPAPAQTPTGSSSYLLSPSPRKATPSSSTIGRRCRV</sequence>
<gene>
    <name evidence="1" type="ORF">BV22DRAFT_1134676</name>
</gene>